<protein>
    <submittedName>
        <fullName evidence="1">Uncharacterized protein</fullName>
    </submittedName>
</protein>
<dbReference type="KEGG" id="kpd:CW740_05560"/>
<dbReference type="EMBL" id="CP025120">
    <property type="protein sequence ID" value="AUD78745.1"/>
    <property type="molecule type" value="Genomic_DNA"/>
</dbReference>
<keyword evidence="2" id="KW-1185">Reference proteome</keyword>
<reference evidence="1 2" key="1">
    <citation type="submission" date="2017-12" db="EMBL/GenBank/DDBJ databases">
        <title>Kangiella profundi FT102 completed genome.</title>
        <authorList>
            <person name="Xu J."/>
            <person name="Wang J."/>
            <person name="Lu Y."/>
        </authorList>
    </citation>
    <scope>NUCLEOTIDE SEQUENCE [LARGE SCALE GENOMIC DNA]</scope>
    <source>
        <strain evidence="1 2">FT102</strain>
    </source>
</reference>
<dbReference type="RefSeq" id="WP_106646599.1">
    <property type="nucleotide sequence ID" value="NZ_BMGO01000001.1"/>
</dbReference>
<evidence type="ECO:0000313" key="1">
    <source>
        <dbReference type="EMBL" id="AUD78745.1"/>
    </source>
</evidence>
<organism evidence="1 2">
    <name type="scientific">Kangiella profundi</name>
    <dbReference type="NCBI Taxonomy" id="1561924"/>
    <lineage>
        <taxon>Bacteria</taxon>
        <taxon>Pseudomonadati</taxon>
        <taxon>Pseudomonadota</taxon>
        <taxon>Gammaproteobacteria</taxon>
        <taxon>Kangiellales</taxon>
        <taxon>Kangiellaceae</taxon>
        <taxon>Kangiella</taxon>
    </lineage>
</organism>
<dbReference type="OrthoDB" id="70513at2"/>
<accession>A0A2K9A4H7</accession>
<dbReference type="Proteomes" id="UP000232693">
    <property type="component" value="Chromosome"/>
</dbReference>
<sequence length="278" mass="31804">MKRLAVAIIHGIGSEKEFFSVELKHRIVQEYLKGDPENRMEDDLLFHEIYWGDLVKDEHGELLKQLDYRNELTYQGVRNMFVDFMRLGLSYRKGSDSGLYEAIHGRIKESLAKFATHRHVDTDSTPMVLMAHSFGSVIMSDYIHDLANNGADFSPFESFQTLAGIITFASPLGVYSAHHDDFHGPMPKVGKALEDGLKDRVKWLNFYDKDDVVAYPLKNVSEDYNQAVDEDIEINVGSAATSWNPACHTGYWEDKDFYKPVAKYLGEVRAPHDFWKLS</sequence>
<dbReference type="SUPFAM" id="SSF53474">
    <property type="entry name" value="alpha/beta-Hydrolases"/>
    <property type="match status" value="1"/>
</dbReference>
<dbReference type="Gene3D" id="3.40.50.1820">
    <property type="entry name" value="alpha/beta hydrolase"/>
    <property type="match status" value="1"/>
</dbReference>
<dbReference type="AlphaFoldDB" id="A0A2K9A4H7"/>
<proteinExistence type="predicted"/>
<evidence type="ECO:0000313" key="2">
    <source>
        <dbReference type="Proteomes" id="UP000232693"/>
    </source>
</evidence>
<dbReference type="InterPro" id="IPR029058">
    <property type="entry name" value="AB_hydrolase_fold"/>
</dbReference>
<gene>
    <name evidence="1" type="ORF">CW740_05560</name>
</gene>
<name>A0A2K9A4H7_9GAMM</name>